<dbReference type="SUPFAM" id="SSF58104">
    <property type="entry name" value="Methyl-accepting chemotaxis protein (MCP) signaling domain"/>
    <property type="match status" value="1"/>
</dbReference>
<evidence type="ECO:0000256" key="4">
    <source>
        <dbReference type="ARBA" id="ARBA00022692"/>
    </source>
</evidence>
<organism evidence="13 14">
    <name type="scientific">Desulfovibrio intestinalis</name>
    <dbReference type="NCBI Taxonomy" id="58621"/>
    <lineage>
        <taxon>Bacteria</taxon>
        <taxon>Pseudomonadati</taxon>
        <taxon>Thermodesulfobacteriota</taxon>
        <taxon>Desulfovibrionia</taxon>
        <taxon>Desulfovibrionales</taxon>
        <taxon>Desulfovibrionaceae</taxon>
        <taxon>Desulfovibrio</taxon>
    </lineage>
</organism>
<keyword evidence="14" id="KW-1185">Reference proteome</keyword>
<dbReference type="GO" id="GO:0006935">
    <property type="term" value="P:chemotaxis"/>
    <property type="evidence" value="ECO:0007669"/>
    <property type="project" value="UniProtKB-KW"/>
</dbReference>
<keyword evidence="6 11" id="KW-0472">Membrane</keyword>
<dbReference type="RefSeq" id="WP_183717562.1">
    <property type="nucleotide sequence ID" value="NZ_JACHGO010000001.1"/>
</dbReference>
<dbReference type="Proteomes" id="UP000539075">
    <property type="component" value="Unassembled WGS sequence"/>
</dbReference>
<dbReference type="SMART" id="SM00283">
    <property type="entry name" value="MA"/>
    <property type="match status" value="1"/>
</dbReference>
<dbReference type="SUPFAM" id="SSF103190">
    <property type="entry name" value="Sensory domain-like"/>
    <property type="match status" value="1"/>
</dbReference>
<protein>
    <submittedName>
        <fullName evidence="13">Methyl-accepting chemotaxis protein</fullName>
    </submittedName>
</protein>
<evidence type="ECO:0000256" key="6">
    <source>
        <dbReference type="ARBA" id="ARBA00023136"/>
    </source>
</evidence>
<comment type="subcellular location">
    <subcellularLocation>
        <location evidence="1">Cell membrane</location>
        <topology evidence="1">Multi-pass membrane protein</topology>
    </subcellularLocation>
</comment>
<evidence type="ECO:0000313" key="14">
    <source>
        <dbReference type="Proteomes" id="UP000539075"/>
    </source>
</evidence>
<dbReference type="GO" id="GO:0005886">
    <property type="term" value="C:plasma membrane"/>
    <property type="evidence" value="ECO:0007669"/>
    <property type="project" value="UniProtKB-SubCell"/>
</dbReference>
<feature type="coiled-coil region" evidence="10">
    <location>
        <begin position="385"/>
        <end position="412"/>
    </location>
</feature>
<dbReference type="GO" id="GO:0007165">
    <property type="term" value="P:signal transduction"/>
    <property type="evidence" value="ECO:0007669"/>
    <property type="project" value="UniProtKB-KW"/>
</dbReference>
<reference evidence="13 14" key="1">
    <citation type="submission" date="2020-08" db="EMBL/GenBank/DDBJ databases">
        <title>Genomic Encyclopedia of Type Strains, Phase IV (KMG-IV): sequencing the most valuable type-strain genomes for metagenomic binning, comparative biology and taxonomic classification.</title>
        <authorList>
            <person name="Goeker M."/>
        </authorList>
    </citation>
    <scope>NUCLEOTIDE SEQUENCE [LARGE SCALE GENOMIC DNA]</scope>
    <source>
        <strain evidence="13 14">DSM 11275</strain>
    </source>
</reference>
<dbReference type="CDD" id="cd12912">
    <property type="entry name" value="PDC2_MCP_like"/>
    <property type="match status" value="1"/>
</dbReference>
<evidence type="ECO:0000259" key="12">
    <source>
        <dbReference type="PROSITE" id="PS50111"/>
    </source>
</evidence>
<accession>A0A7W8BYW5</accession>
<name>A0A7W8BYW5_9BACT</name>
<feature type="domain" description="Methyl-accepting transducer" evidence="12">
    <location>
        <begin position="424"/>
        <end position="660"/>
    </location>
</feature>
<feature type="transmembrane region" description="Helical" evidence="11">
    <location>
        <begin position="6"/>
        <end position="27"/>
    </location>
</feature>
<dbReference type="CDD" id="cd11386">
    <property type="entry name" value="MCP_signal"/>
    <property type="match status" value="1"/>
</dbReference>
<evidence type="ECO:0000256" key="8">
    <source>
        <dbReference type="ARBA" id="ARBA00029447"/>
    </source>
</evidence>
<dbReference type="InterPro" id="IPR033479">
    <property type="entry name" value="dCache_1"/>
</dbReference>
<dbReference type="InterPro" id="IPR029151">
    <property type="entry name" value="Sensor-like_sf"/>
</dbReference>
<dbReference type="PROSITE" id="PS50111">
    <property type="entry name" value="CHEMOTAXIS_TRANSDUC_2"/>
    <property type="match status" value="1"/>
</dbReference>
<dbReference type="InterPro" id="IPR004089">
    <property type="entry name" value="MCPsignal_dom"/>
</dbReference>
<dbReference type="Pfam" id="PF00015">
    <property type="entry name" value="MCPsignal"/>
    <property type="match status" value="1"/>
</dbReference>
<sequence>MKLGLLAKMILFILVPAVLGLMLLAGVSYKMSEKILREQIETDMKIVLQTQASGIHAVLMGLKDSLGIVAQNNRITLYINRYSTGEDGALSSPQALAADTALQEFTDVSDNISYSALIAPDGKVIAHHVSGQTGPSKSVGTDFSQRSYFTEALKGKTSIVDVISATTGQPTTVIAVPVERNKKIVGVITVGISNSNLADDTTNLVKVGEKGFAFIYDMSGKMVMHPDPKTLSREDGNKPHVREMMTAKHGRVDYADNKGDAKFIYFQELPEENWIIGLELDRSEILAPVHRMFTNALLVAAVCVLIVGFMIIFSARGIAHMVRGFSNMANAVAGGRLETDPAETRLLSQAQNRRDEFSVLGQGMGHMMGNIKTLLEESDQKTLAAQQATEAAQQATLRAEEAAHQAENAKREGMLAAAGQLEGVVSIISSASSQLSAQIEQSDRGAVESAQRLGEAATAMNEMNATVQEVARNASSAASVSTETRANAEDGAKIVQSALKSIDQVHKVSLELKTDMSKLNDHAQAINRIMNVISDIADQTNLLALNAAIEAARAGDAGRGFAVVADEVRKLAEKTMASTNDVGSAISSIQESASQSVAAMDKALQEVETATLFASQSGDALRQIVTNVEATADQVGAIATASEEQSAASEEINQSIAQVNDMSSQTAQAMGEAAQAVTELARQAQALNQLIAEMKRG</sequence>
<dbReference type="Gene3D" id="3.30.450.20">
    <property type="entry name" value="PAS domain"/>
    <property type="match status" value="2"/>
</dbReference>
<evidence type="ECO:0000256" key="11">
    <source>
        <dbReference type="SAM" id="Phobius"/>
    </source>
</evidence>
<gene>
    <name evidence="13" type="ORF">HNQ38_000309</name>
</gene>
<dbReference type="CDD" id="cd12914">
    <property type="entry name" value="PDC1_DGC_like"/>
    <property type="match status" value="1"/>
</dbReference>
<evidence type="ECO:0000313" key="13">
    <source>
        <dbReference type="EMBL" id="MBB5142246.1"/>
    </source>
</evidence>
<keyword evidence="3" id="KW-0145">Chemotaxis</keyword>
<evidence type="ECO:0000256" key="9">
    <source>
        <dbReference type="PROSITE-ProRule" id="PRU00284"/>
    </source>
</evidence>
<dbReference type="EMBL" id="JACHGO010000001">
    <property type="protein sequence ID" value="MBB5142246.1"/>
    <property type="molecule type" value="Genomic_DNA"/>
</dbReference>
<keyword evidence="4 11" id="KW-0812">Transmembrane</keyword>
<dbReference type="Gene3D" id="6.10.340.10">
    <property type="match status" value="1"/>
</dbReference>
<keyword evidence="7 9" id="KW-0807">Transducer</keyword>
<dbReference type="AlphaFoldDB" id="A0A7W8BYW5"/>
<comment type="similarity">
    <text evidence="8">Belongs to the methyl-accepting chemotaxis (MCP) protein family.</text>
</comment>
<dbReference type="Pfam" id="PF02743">
    <property type="entry name" value="dCache_1"/>
    <property type="match status" value="1"/>
</dbReference>
<evidence type="ECO:0000256" key="10">
    <source>
        <dbReference type="SAM" id="Coils"/>
    </source>
</evidence>
<dbReference type="Gene3D" id="1.10.287.950">
    <property type="entry name" value="Methyl-accepting chemotaxis protein"/>
    <property type="match status" value="1"/>
</dbReference>
<evidence type="ECO:0000256" key="7">
    <source>
        <dbReference type="ARBA" id="ARBA00023224"/>
    </source>
</evidence>
<dbReference type="PANTHER" id="PTHR32089">
    <property type="entry name" value="METHYL-ACCEPTING CHEMOTAXIS PROTEIN MCPB"/>
    <property type="match status" value="1"/>
</dbReference>
<dbReference type="PANTHER" id="PTHR32089:SF112">
    <property type="entry name" value="LYSOZYME-LIKE PROTEIN-RELATED"/>
    <property type="match status" value="1"/>
</dbReference>
<evidence type="ECO:0000256" key="1">
    <source>
        <dbReference type="ARBA" id="ARBA00004651"/>
    </source>
</evidence>
<proteinExistence type="inferred from homology"/>
<dbReference type="FunFam" id="1.10.287.950:FF:000001">
    <property type="entry name" value="Methyl-accepting chemotaxis sensory transducer"/>
    <property type="match status" value="1"/>
</dbReference>
<comment type="caution">
    <text evidence="13">The sequence shown here is derived from an EMBL/GenBank/DDBJ whole genome shotgun (WGS) entry which is preliminary data.</text>
</comment>
<feature type="transmembrane region" description="Helical" evidence="11">
    <location>
        <begin position="292"/>
        <end position="313"/>
    </location>
</feature>
<keyword evidence="2" id="KW-1003">Cell membrane</keyword>
<evidence type="ECO:0000256" key="3">
    <source>
        <dbReference type="ARBA" id="ARBA00022500"/>
    </source>
</evidence>
<keyword evidence="5 11" id="KW-1133">Transmembrane helix</keyword>
<evidence type="ECO:0000256" key="5">
    <source>
        <dbReference type="ARBA" id="ARBA00022989"/>
    </source>
</evidence>
<evidence type="ECO:0000256" key="2">
    <source>
        <dbReference type="ARBA" id="ARBA00022475"/>
    </source>
</evidence>
<keyword evidence="10" id="KW-0175">Coiled coil</keyword>